<accession>A0A0D1W9X7</accession>
<feature type="transmembrane region" description="Helical" evidence="1">
    <location>
        <begin position="194"/>
        <end position="215"/>
    </location>
</feature>
<keyword evidence="1" id="KW-0472">Membrane</keyword>
<evidence type="ECO:0000313" key="3">
    <source>
        <dbReference type="Proteomes" id="UP000053599"/>
    </source>
</evidence>
<dbReference type="HOGENOM" id="CLU_058251_0_0_1"/>
<keyword evidence="1" id="KW-1133">Transmembrane helix</keyword>
<dbReference type="AlphaFoldDB" id="A0A0D1W9X7"/>
<dbReference type="EMBL" id="KN846951">
    <property type="protein sequence ID" value="KIV85640.1"/>
    <property type="molecule type" value="Genomic_DNA"/>
</dbReference>
<sequence>MDQKVWLPRRHYFEVNDQSWFPQTLREKVQDYLTLGWVNRLPIIQSTSPAALVSRVLSTVLGPRVSDYVYFDFASGAGGPTPYIEQHLNKELREESKEPVKFVLTDISPHVSAWDAIAKKSKNVSYIGQSVDATNAPSAETLLRDVPGVEDKKIMRLFSLAFHHFDDDLAAKVLENTIETSDGFCIFELQSRNLASFITISLLWPLAMIITPFYFGHSPGHLLFTYLVPIVPFIWVYDGYISCLRTRTPSEVQALLRSRVSAEELHGWKFQSGQACHTWPIGWLYWTICYKDE</sequence>
<gene>
    <name evidence="2" type="ORF">PV11_01309</name>
</gene>
<evidence type="ECO:0008006" key="4">
    <source>
        <dbReference type="Google" id="ProtNLM"/>
    </source>
</evidence>
<dbReference type="STRING" id="1016849.A0A0D1W9X7"/>
<proteinExistence type="predicted"/>
<name>A0A0D1W9X7_9EURO</name>
<evidence type="ECO:0000256" key="1">
    <source>
        <dbReference type="SAM" id="Phobius"/>
    </source>
</evidence>
<reference evidence="2 3" key="1">
    <citation type="submission" date="2015-01" db="EMBL/GenBank/DDBJ databases">
        <title>The Genome Sequence of Exophiala sideris CBS121828.</title>
        <authorList>
            <consortium name="The Broad Institute Genomics Platform"/>
            <person name="Cuomo C."/>
            <person name="de Hoog S."/>
            <person name="Gorbushina A."/>
            <person name="Stielow B."/>
            <person name="Teixiera M."/>
            <person name="Abouelleil A."/>
            <person name="Chapman S.B."/>
            <person name="Priest M."/>
            <person name="Young S.K."/>
            <person name="Wortman J."/>
            <person name="Nusbaum C."/>
            <person name="Birren B."/>
        </authorList>
    </citation>
    <scope>NUCLEOTIDE SEQUENCE [LARGE SCALE GENOMIC DNA]</scope>
    <source>
        <strain evidence="2 3">CBS 121828</strain>
    </source>
</reference>
<keyword evidence="1" id="KW-0812">Transmembrane</keyword>
<feature type="transmembrane region" description="Helical" evidence="1">
    <location>
        <begin position="221"/>
        <end position="240"/>
    </location>
</feature>
<dbReference type="OrthoDB" id="2101715at2759"/>
<dbReference type="Proteomes" id="UP000053599">
    <property type="component" value="Unassembled WGS sequence"/>
</dbReference>
<organism evidence="2 3">
    <name type="scientific">Exophiala sideris</name>
    <dbReference type="NCBI Taxonomy" id="1016849"/>
    <lineage>
        <taxon>Eukaryota</taxon>
        <taxon>Fungi</taxon>
        <taxon>Dikarya</taxon>
        <taxon>Ascomycota</taxon>
        <taxon>Pezizomycotina</taxon>
        <taxon>Eurotiomycetes</taxon>
        <taxon>Chaetothyriomycetidae</taxon>
        <taxon>Chaetothyriales</taxon>
        <taxon>Herpotrichiellaceae</taxon>
        <taxon>Exophiala</taxon>
    </lineage>
</organism>
<protein>
    <recommendedName>
        <fullName evidence="4">Methyltransferase domain-containing protein</fullName>
    </recommendedName>
</protein>
<evidence type="ECO:0000313" key="2">
    <source>
        <dbReference type="EMBL" id="KIV85640.1"/>
    </source>
</evidence>